<dbReference type="Pfam" id="PF13561">
    <property type="entry name" value="adh_short_C2"/>
    <property type="match status" value="1"/>
</dbReference>
<keyword evidence="2" id="KW-0560">Oxidoreductase</keyword>
<evidence type="ECO:0000256" key="1">
    <source>
        <dbReference type="ARBA" id="ARBA00006484"/>
    </source>
</evidence>
<reference evidence="4 5" key="1">
    <citation type="submission" date="2015-04" db="EMBL/GenBank/DDBJ databases">
        <title>Genome sequence of aromatic hydrocarbons-degrading Sphingobium chungbukense DJ77.</title>
        <authorList>
            <person name="Kim Y.-C."/>
            <person name="Chae J.-C."/>
        </authorList>
    </citation>
    <scope>NUCLEOTIDE SEQUENCE [LARGE SCALE GENOMIC DNA]</scope>
    <source>
        <strain evidence="4 5">DJ77</strain>
    </source>
</reference>
<name>A0A0M3ASJ6_9SPHN</name>
<evidence type="ECO:0000313" key="4">
    <source>
        <dbReference type="EMBL" id="KKW91906.1"/>
    </source>
</evidence>
<dbReference type="SUPFAM" id="SSF51735">
    <property type="entry name" value="NAD(P)-binding Rossmann-fold domains"/>
    <property type="match status" value="1"/>
</dbReference>
<dbReference type="InterPro" id="IPR002347">
    <property type="entry name" value="SDR_fam"/>
</dbReference>
<dbReference type="RefSeq" id="WP_046763912.1">
    <property type="nucleotide sequence ID" value="NZ_LBIC01000005.1"/>
</dbReference>
<comment type="caution">
    <text evidence="4">The sequence shown here is derived from an EMBL/GenBank/DDBJ whole genome shotgun (WGS) entry which is preliminary data.</text>
</comment>
<sequence>MPQPTIFYPRLKGRSAIVTGAGTQGDGVGTGRAIAMLLAGEGAHVALVDRDGDSAEETRRRIVAAGGQAFTLAGDVTANADCRHFVEQAVERTGRLDILVNNVGISDPVALDAADESGWTRVIDVNVKSAMLMIRHAVPAMKAAGGGSIVNISSIAGMRAHGSIAYGPSKAAMAQLAAEIAVLHGRDGIRVNTVAPGHIMTPHAMHVLPEGLRTLRRAIGPLGIEGDAWDIARAVAFLASDDARFITGVLLPVDGGVTQIGPIPAHFLAEAELAAVEQGMEGQKQ</sequence>
<dbReference type="GO" id="GO:0016491">
    <property type="term" value="F:oxidoreductase activity"/>
    <property type="evidence" value="ECO:0007669"/>
    <property type="project" value="UniProtKB-KW"/>
</dbReference>
<dbReference type="FunFam" id="3.40.50.720:FF:000084">
    <property type="entry name" value="Short-chain dehydrogenase reductase"/>
    <property type="match status" value="1"/>
</dbReference>
<dbReference type="CDD" id="cd05233">
    <property type="entry name" value="SDR_c"/>
    <property type="match status" value="1"/>
</dbReference>
<dbReference type="InterPro" id="IPR036291">
    <property type="entry name" value="NAD(P)-bd_dom_sf"/>
</dbReference>
<dbReference type="PANTHER" id="PTHR43639:SF1">
    <property type="entry name" value="SHORT-CHAIN DEHYDROGENASE_REDUCTASE FAMILY PROTEIN"/>
    <property type="match status" value="1"/>
</dbReference>
<proteinExistence type="inferred from homology"/>
<evidence type="ECO:0000256" key="3">
    <source>
        <dbReference type="ARBA" id="ARBA00051383"/>
    </source>
</evidence>
<dbReference type="PATRIC" id="fig|56193.3.peg.2597"/>
<dbReference type="PRINTS" id="PR00080">
    <property type="entry name" value="SDRFAMILY"/>
</dbReference>
<dbReference type="PRINTS" id="PR00081">
    <property type="entry name" value="GDHRDH"/>
</dbReference>
<dbReference type="AlphaFoldDB" id="A0A0M3ASJ6"/>
<dbReference type="STRING" id="56193.YP76_12490"/>
<evidence type="ECO:0000313" key="5">
    <source>
        <dbReference type="Proteomes" id="UP000033874"/>
    </source>
</evidence>
<protein>
    <submittedName>
        <fullName evidence="4">Oxidoreductase</fullName>
    </submittedName>
</protein>
<keyword evidence="5" id="KW-1185">Reference proteome</keyword>
<accession>A0A0M3ASJ6</accession>
<dbReference type="NCBIfam" id="NF005559">
    <property type="entry name" value="PRK07231.1"/>
    <property type="match status" value="1"/>
</dbReference>
<evidence type="ECO:0000256" key="2">
    <source>
        <dbReference type="ARBA" id="ARBA00023002"/>
    </source>
</evidence>
<comment type="similarity">
    <text evidence="1">Belongs to the short-chain dehydrogenases/reductases (SDR) family.</text>
</comment>
<dbReference type="PANTHER" id="PTHR43639">
    <property type="entry name" value="OXIDOREDUCTASE, SHORT-CHAIN DEHYDROGENASE/REDUCTASE FAMILY (AFU_ORTHOLOGUE AFUA_5G02870)"/>
    <property type="match status" value="1"/>
</dbReference>
<gene>
    <name evidence="4" type="ORF">YP76_12490</name>
</gene>
<organism evidence="4 5">
    <name type="scientific">Sphingobium chungbukense</name>
    <dbReference type="NCBI Taxonomy" id="56193"/>
    <lineage>
        <taxon>Bacteria</taxon>
        <taxon>Pseudomonadati</taxon>
        <taxon>Pseudomonadota</taxon>
        <taxon>Alphaproteobacteria</taxon>
        <taxon>Sphingomonadales</taxon>
        <taxon>Sphingomonadaceae</taxon>
        <taxon>Sphingobium</taxon>
    </lineage>
</organism>
<comment type="catalytic activity">
    <reaction evidence="3">
        <text>2,5-dichlorocyclohexa-2,5-dien-1,4-diol + NAD(+) = 2,5-dichlorohydroquinone + NADH + H(+)</text>
        <dbReference type="Rhea" id="RHEA:15741"/>
        <dbReference type="ChEBI" id="CHEBI:15378"/>
        <dbReference type="ChEBI" id="CHEBI:27545"/>
        <dbReference type="ChEBI" id="CHEBI:28975"/>
        <dbReference type="ChEBI" id="CHEBI:57540"/>
        <dbReference type="ChEBI" id="CHEBI:57945"/>
    </reaction>
</comment>
<dbReference type="Gene3D" id="3.40.50.720">
    <property type="entry name" value="NAD(P)-binding Rossmann-like Domain"/>
    <property type="match status" value="1"/>
</dbReference>
<dbReference type="EMBL" id="LBIC01000005">
    <property type="protein sequence ID" value="KKW91906.1"/>
    <property type="molecule type" value="Genomic_DNA"/>
</dbReference>
<dbReference type="Proteomes" id="UP000033874">
    <property type="component" value="Unassembled WGS sequence"/>
</dbReference>